<keyword evidence="12" id="KW-1185">Reference proteome</keyword>
<evidence type="ECO:0000259" key="10">
    <source>
        <dbReference type="PROSITE" id="PS50850"/>
    </source>
</evidence>
<evidence type="ECO:0000256" key="3">
    <source>
        <dbReference type="ARBA" id="ARBA00022448"/>
    </source>
</evidence>
<evidence type="ECO:0000256" key="7">
    <source>
        <dbReference type="ARBA" id="ARBA00023136"/>
    </source>
</evidence>
<feature type="transmembrane region" description="Helical" evidence="9">
    <location>
        <begin position="65"/>
        <end position="84"/>
    </location>
</feature>
<dbReference type="SUPFAM" id="SSF103473">
    <property type="entry name" value="MFS general substrate transporter"/>
    <property type="match status" value="1"/>
</dbReference>
<dbReference type="GO" id="GO:0005886">
    <property type="term" value="C:plasma membrane"/>
    <property type="evidence" value="ECO:0007669"/>
    <property type="project" value="UniProtKB-SubCell"/>
</dbReference>
<dbReference type="PROSITE" id="PS50850">
    <property type="entry name" value="MFS"/>
    <property type="match status" value="1"/>
</dbReference>
<gene>
    <name evidence="11" type="ORF">SAMN02745673_01676</name>
</gene>
<feature type="transmembrane region" description="Helical" evidence="9">
    <location>
        <begin position="121"/>
        <end position="142"/>
    </location>
</feature>
<keyword evidence="4" id="KW-1003">Cell membrane</keyword>
<keyword evidence="6 9" id="KW-1133">Transmembrane helix</keyword>
<evidence type="ECO:0000256" key="1">
    <source>
        <dbReference type="ARBA" id="ARBA00004651"/>
    </source>
</evidence>
<feature type="transmembrane region" description="Helical" evidence="9">
    <location>
        <begin position="27"/>
        <end position="45"/>
    </location>
</feature>
<dbReference type="NCBIfam" id="TIGR00710">
    <property type="entry name" value="efflux_Bcr_CflA"/>
    <property type="match status" value="1"/>
</dbReference>
<feature type="transmembrane region" description="Helical" evidence="9">
    <location>
        <begin position="154"/>
        <end position="178"/>
    </location>
</feature>
<evidence type="ECO:0000256" key="8">
    <source>
        <dbReference type="SAM" id="MobiDB-lite"/>
    </source>
</evidence>
<organism evidence="11 12">
    <name type="scientific">Marinactinospora thermotolerans DSM 45154</name>
    <dbReference type="NCBI Taxonomy" id="1122192"/>
    <lineage>
        <taxon>Bacteria</taxon>
        <taxon>Bacillati</taxon>
        <taxon>Actinomycetota</taxon>
        <taxon>Actinomycetes</taxon>
        <taxon>Streptosporangiales</taxon>
        <taxon>Nocardiopsidaceae</taxon>
        <taxon>Marinactinospora</taxon>
    </lineage>
</organism>
<dbReference type="GO" id="GO:1990961">
    <property type="term" value="P:xenobiotic detoxification by transmembrane export across the plasma membrane"/>
    <property type="evidence" value="ECO:0007669"/>
    <property type="project" value="InterPro"/>
</dbReference>
<evidence type="ECO:0000313" key="11">
    <source>
        <dbReference type="EMBL" id="SJZ87782.1"/>
    </source>
</evidence>
<dbReference type="EMBL" id="FUWS01000004">
    <property type="protein sequence ID" value="SJZ87782.1"/>
    <property type="molecule type" value="Genomic_DNA"/>
</dbReference>
<dbReference type="InterPro" id="IPR011701">
    <property type="entry name" value="MFS"/>
</dbReference>
<feature type="transmembrane region" description="Helical" evidence="9">
    <location>
        <begin position="184"/>
        <end position="204"/>
    </location>
</feature>
<dbReference type="InterPro" id="IPR020846">
    <property type="entry name" value="MFS_dom"/>
</dbReference>
<dbReference type="GO" id="GO:0042910">
    <property type="term" value="F:xenobiotic transmembrane transporter activity"/>
    <property type="evidence" value="ECO:0007669"/>
    <property type="project" value="InterPro"/>
</dbReference>
<feature type="region of interest" description="Disordered" evidence="8">
    <location>
        <begin position="1"/>
        <end position="21"/>
    </location>
</feature>
<keyword evidence="7 9" id="KW-0472">Membrane</keyword>
<dbReference type="Proteomes" id="UP000190637">
    <property type="component" value="Unassembled WGS sequence"/>
</dbReference>
<feature type="transmembrane region" description="Helical" evidence="9">
    <location>
        <begin position="225"/>
        <end position="252"/>
    </location>
</feature>
<dbReference type="InterPro" id="IPR036259">
    <property type="entry name" value="MFS_trans_sf"/>
</dbReference>
<dbReference type="Gene3D" id="1.20.1720.10">
    <property type="entry name" value="Multidrug resistance protein D"/>
    <property type="match status" value="1"/>
</dbReference>
<dbReference type="InterPro" id="IPR004812">
    <property type="entry name" value="Efflux_drug-R_Bcr/CmlA"/>
</dbReference>
<evidence type="ECO:0000256" key="9">
    <source>
        <dbReference type="SAM" id="Phobius"/>
    </source>
</evidence>
<feature type="transmembrane region" description="Helical" evidence="9">
    <location>
        <begin position="272"/>
        <end position="293"/>
    </location>
</feature>
<dbReference type="CDD" id="cd17320">
    <property type="entry name" value="MFS_MdfA_MDR_like"/>
    <property type="match status" value="1"/>
</dbReference>
<evidence type="ECO:0000256" key="5">
    <source>
        <dbReference type="ARBA" id="ARBA00022692"/>
    </source>
</evidence>
<dbReference type="RefSeq" id="WP_394330040.1">
    <property type="nucleotide sequence ID" value="NZ_FUWS01000004.1"/>
</dbReference>
<dbReference type="FunFam" id="1.20.1720.10:FF:000005">
    <property type="entry name" value="Bcr/CflA family efflux transporter"/>
    <property type="match status" value="1"/>
</dbReference>
<dbReference type="InterPro" id="IPR005829">
    <property type="entry name" value="Sugar_transporter_CS"/>
</dbReference>
<feature type="transmembrane region" description="Helical" evidence="9">
    <location>
        <begin position="96"/>
        <end position="115"/>
    </location>
</feature>
<evidence type="ECO:0000256" key="6">
    <source>
        <dbReference type="ARBA" id="ARBA00022989"/>
    </source>
</evidence>
<evidence type="ECO:0000256" key="2">
    <source>
        <dbReference type="ARBA" id="ARBA00006236"/>
    </source>
</evidence>
<sequence length="425" mass="43056">MTSSTSSPPATDLASPQARQPRPRRSVALLVLVLGTLTATGPLATDLYLPAFPQIAADLGAPESRIQLTLTAIMVGMALGQLAIGPMSDAWGRRVPLLVGVAVFTLTSFACALVTSAEAFIAIRFLQGVAGAAGAVISRAIVRDMFDGDTAARFFSRLMLVSGLAPMLGPILGGQLLLVGPWQMLFVVLGAVSALSMAVVFFGLPESLPVHQRRRQGPKALLGTLAGLLGDVRFIGPTLTLSLSFAMMFTYISAFSFVSQNELGVSAQGYSLMFAVNTIGLIAGTQVNAALIGKVTTSRLLLFGLVGALGAVAVVGALTATGLASPVTLTAALFVMMFGVGLVFPNATTLAISSQPAAVAGSASALVGSLQFALGGGLSSLAGLTSTGEASLASMSAVMAGTGLLALAVFVASALLGRRKARATA</sequence>
<proteinExistence type="inferred from homology"/>
<evidence type="ECO:0000313" key="12">
    <source>
        <dbReference type="Proteomes" id="UP000190637"/>
    </source>
</evidence>
<feature type="transmembrane region" description="Helical" evidence="9">
    <location>
        <begin position="300"/>
        <end position="320"/>
    </location>
</feature>
<feature type="transmembrane region" description="Helical" evidence="9">
    <location>
        <begin position="326"/>
        <end position="344"/>
    </location>
</feature>
<keyword evidence="3" id="KW-0813">Transport</keyword>
<evidence type="ECO:0000256" key="4">
    <source>
        <dbReference type="ARBA" id="ARBA00022475"/>
    </source>
</evidence>
<dbReference type="Pfam" id="PF07690">
    <property type="entry name" value="MFS_1"/>
    <property type="match status" value="1"/>
</dbReference>
<dbReference type="PANTHER" id="PTHR23502:SF132">
    <property type="entry name" value="POLYAMINE TRANSPORTER 2-RELATED"/>
    <property type="match status" value="1"/>
</dbReference>
<dbReference type="PANTHER" id="PTHR23502">
    <property type="entry name" value="MAJOR FACILITATOR SUPERFAMILY"/>
    <property type="match status" value="1"/>
</dbReference>
<feature type="domain" description="Major facilitator superfamily (MFS) profile" evidence="10">
    <location>
        <begin position="28"/>
        <end position="420"/>
    </location>
</feature>
<name>A0A1T4P8I3_9ACTN</name>
<comment type="subcellular location">
    <subcellularLocation>
        <location evidence="1">Cell membrane</location>
        <topology evidence="1">Multi-pass membrane protein</topology>
    </subcellularLocation>
</comment>
<dbReference type="PROSITE" id="PS00216">
    <property type="entry name" value="SUGAR_TRANSPORT_1"/>
    <property type="match status" value="1"/>
</dbReference>
<reference evidence="11 12" key="1">
    <citation type="submission" date="2017-02" db="EMBL/GenBank/DDBJ databases">
        <authorList>
            <person name="Peterson S.W."/>
        </authorList>
    </citation>
    <scope>NUCLEOTIDE SEQUENCE [LARGE SCALE GENOMIC DNA]</scope>
    <source>
        <strain evidence="11 12">DSM 45154</strain>
    </source>
</reference>
<feature type="transmembrane region" description="Helical" evidence="9">
    <location>
        <begin position="356"/>
        <end position="374"/>
    </location>
</feature>
<comment type="similarity">
    <text evidence="2">Belongs to the major facilitator superfamily. Bcr/CmlA family.</text>
</comment>
<keyword evidence="5 9" id="KW-0812">Transmembrane</keyword>
<protein>
    <submittedName>
        <fullName evidence="11">MFS transporter, DHA1 family, bicyclomycin/chloramphenicol resistance protein</fullName>
    </submittedName>
</protein>
<dbReference type="AlphaFoldDB" id="A0A1T4P8I3"/>
<feature type="transmembrane region" description="Helical" evidence="9">
    <location>
        <begin position="394"/>
        <end position="416"/>
    </location>
</feature>
<accession>A0A1T4P8I3</accession>